<comment type="caution">
    <text evidence="2">The sequence shown here is derived from an EMBL/GenBank/DDBJ whole genome shotgun (WGS) entry which is preliminary data.</text>
</comment>
<dbReference type="PANTHER" id="PTHR46599">
    <property type="entry name" value="PIGGYBAC TRANSPOSABLE ELEMENT-DERIVED PROTEIN 4"/>
    <property type="match status" value="1"/>
</dbReference>
<accession>A0ABD3P3A0</accession>
<sequence>MAIWLNKFCPGFMCVPRKPHEFGNEYHTICDGLLEGGNGRPILWCAMIQEGKDHPKELGNKKYHVDKKPTVGLVCRMVEPIKGSGKCVTSDSGFCVSQACVELLRTMGVYSQFLIKKRGRYWPKGVPGDMIEEHFADKAIGYSATWATTFDGVPFYIHCTKEEKYVTKFMSTFGSLHEVEGHQAFRKLSNGETARWTYVEPVSRHNRSKHWVDDHNQRRHAPIDLSFVWRTKWWPNRQFTFFLGLAEVNAANSRARARRENPWPVLEFRKKLAIKMLNNTFGMSEHPTRGPATRARWTVSASEGAHRLYTSKWLGPEWKAVSDRYQKTICSGVGCKKRCRTYCVCNKAACMCLECFNLHINNV</sequence>
<feature type="domain" description="PiggyBac transposable element-derived protein" evidence="1">
    <location>
        <begin position="9"/>
        <end position="250"/>
    </location>
</feature>
<proteinExistence type="predicted"/>
<evidence type="ECO:0000313" key="2">
    <source>
        <dbReference type="EMBL" id="KAL3782252.1"/>
    </source>
</evidence>
<evidence type="ECO:0000259" key="1">
    <source>
        <dbReference type="Pfam" id="PF13843"/>
    </source>
</evidence>
<dbReference type="Proteomes" id="UP001530400">
    <property type="component" value="Unassembled WGS sequence"/>
</dbReference>
<dbReference type="PANTHER" id="PTHR46599:SF3">
    <property type="entry name" value="PIGGYBAC TRANSPOSABLE ELEMENT-DERIVED PROTEIN 4"/>
    <property type="match status" value="1"/>
</dbReference>
<dbReference type="EMBL" id="JALLPJ020000814">
    <property type="protein sequence ID" value="KAL3782252.1"/>
    <property type="molecule type" value="Genomic_DNA"/>
</dbReference>
<reference evidence="2 3" key="1">
    <citation type="submission" date="2024-10" db="EMBL/GenBank/DDBJ databases">
        <title>Updated reference genomes for cyclostephanoid diatoms.</title>
        <authorList>
            <person name="Roberts W.R."/>
            <person name="Alverson A.J."/>
        </authorList>
    </citation>
    <scope>NUCLEOTIDE SEQUENCE [LARGE SCALE GENOMIC DNA]</scope>
    <source>
        <strain evidence="2 3">AJA010-31</strain>
    </source>
</reference>
<protein>
    <recommendedName>
        <fullName evidence="1">PiggyBac transposable element-derived protein domain-containing protein</fullName>
    </recommendedName>
</protein>
<dbReference type="Pfam" id="PF13843">
    <property type="entry name" value="DDE_Tnp_1_7"/>
    <property type="match status" value="1"/>
</dbReference>
<gene>
    <name evidence="2" type="ORF">ACHAWO_010588</name>
</gene>
<dbReference type="AlphaFoldDB" id="A0ABD3P3A0"/>
<dbReference type="InterPro" id="IPR029526">
    <property type="entry name" value="PGBD"/>
</dbReference>
<keyword evidence="3" id="KW-1185">Reference proteome</keyword>
<evidence type="ECO:0000313" key="3">
    <source>
        <dbReference type="Proteomes" id="UP001530400"/>
    </source>
</evidence>
<organism evidence="2 3">
    <name type="scientific">Cyclotella atomus</name>
    <dbReference type="NCBI Taxonomy" id="382360"/>
    <lineage>
        <taxon>Eukaryota</taxon>
        <taxon>Sar</taxon>
        <taxon>Stramenopiles</taxon>
        <taxon>Ochrophyta</taxon>
        <taxon>Bacillariophyta</taxon>
        <taxon>Coscinodiscophyceae</taxon>
        <taxon>Thalassiosirophycidae</taxon>
        <taxon>Stephanodiscales</taxon>
        <taxon>Stephanodiscaceae</taxon>
        <taxon>Cyclotella</taxon>
    </lineage>
</organism>
<name>A0ABD3P3A0_9STRA</name>